<name>A0A5B7GQU7_PORTR</name>
<organism evidence="2 3">
    <name type="scientific">Portunus trituberculatus</name>
    <name type="common">Swimming crab</name>
    <name type="synonym">Neptunus trituberculatus</name>
    <dbReference type="NCBI Taxonomy" id="210409"/>
    <lineage>
        <taxon>Eukaryota</taxon>
        <taxon>Metazoa</taxon>
        <taxon>Ecdysozoa</taxon>
        <taxon>Arthropoda</taxon>
        <taxon>Crustacea</taxon>
        <taxon>Multicrustacea</taxon>
        <taxon>Malacostraca</taxon>
        <taxon>Eumalacostraca</taxon>
        <taxon>Eucarida</taxon>
        <taxon>Decapoda</taxon>
        <taxon>Pleocyemata</taxon>
        <taxon>Brachyura</taxon>
        <taxon>Eubrachyura</taxon>
        <taxon>Portunoidea</taxon>
        <taxon>Portunidae</taxon>
        <taxon>Portuninae</taxon>
        <taxon>Portunus</taxon>
    </lineage>
</organism>
<comment type="caution">
    <text evidence="2">The sequence shown here is derived from an EMBL/GenBank/DDBJ whole genome shotgun (WGS) entry which is preliminary data.</text>
</comment>
<keyword evidence="3" id="KW-1185">Reference proteome</keyword>
<protein>
    <submittedName>
        <fullName evidence="2">Uncharacterized protein</fullName>
    </submittedName>
</protein>
<accession>A0A5B7GQU7</accession>
<feature type="compositionally biased region" description="Basic and acidic residues" evidence="1">
    <location>
        <begin position="28"/>
        <end position="39"/>
    </location>
</feature>
<evidence type="ECO:0000313" key="3">
    <source>
        <dbReference type="Proteomes" id="UP000324222"/>
    </source>
</evidence>
<evidence type="ECO:0000256" key="1">
    <source>
        <dbReference type="SAM" id="MobiDB-lite"/>
    </source>
</evidence>
<dbReference type="AlphaFoldDB" id="A0A5B7GQU7"/>
<dbReference type="Proteomes" id="UP000324222">
    <property type="component" value="Unassembled WGS sequence"/>
</dbReference>
<proteinExistence type="predicted"/>
<dbReference type="EMBL" id="VSRR010018329">
    <property type="protein sequence ID" value="MPC61242.1"/>
    <property type="molecule type" value="Genomic_DNA"/>
</dbReference>
<reference evidence="2 3" key="1">
    <citation type="submission" date="2019-05" db="EMBL/GenBank/DDBJ databases">
        <title>Another draft genome of Portunus trituberculatus and its Hox gene families provides insights of decapod evolution.</title>
        <authorList>
            <person name="Jeong J.-H."/>
            <person name="Song I."/>
            <person name="Kim S."/>
            <person name="Choi T."/>
            <person name="Kim D."/>
            <person name="Ryu S."/>
            <person name="Kim W."/>
        </authorList>
    </citation>
    <scope>NUCLEOTIDE SEQUENCE [LARGE SCALE GENOMIC DNA]</scope>
    <source>
        <tissue evidence="2">Muscle</tissue>
    </source>
</reference>
<sequence length="98" mass="10349">MGGASSSDVHCPVQGRQMNQLVNQPISDPKEAADPEHEPANQCVASSTLHILASPIKHGPCQSSLNSPEQATAKLVRNKLTSLHLCFSSPPPPTCLNV</sequence>
<feature type="region of interest" description="Disordered" evidence="1">
    <location>
        <begin position="1"/>
        <end position="42"/>
    </location>
</feature>
<gene>
    <name evidence="2" type="ORF">E2C01_055309</name>
</gene>
<feature type="compositionally biased region" description="Polar residues" evidence="1">
    <location>
        <begin position="16"/>
        <end position="26"/>
    </location>
</feature>
<evidence type="ECO:0000313" key="2">
    <source>
        <dbReference type="EMBL" id="MPC61242.1"/>
    </source>
</evidence>